<evidence type="ECO:0000313" key="1">
    <source>
        <dbReference type="EMBL" id="TGY65411.1"/>
    </source>
</evidence>
<reference evidence="1" key="1">
    <citation type="submission" date="2019-04" db="EMBL/GenBank/DDBJ databases">
        <title>Microbes associate with the intestines of laboratory mice.</title>
        <authorList>
            <person name="Navarre W."/>
            <person name="Wong E."/>
            <person name="Huang K."/>
            <person name="Tropini C."/>
            <person name="Ng K."/>
            <person name="Yu B."/>
        </authorList>
    </citation>
    <scope>NUCLEOTIDE SEQUENCE</scope>
    <source>
        <strain evidence="1">NM09_H32</strain>
    </source>
</reference>
<comment type="caution">
    <text evidence="1">The sequence shown here is derived from an EMBL/GenBank/DDBJ whole genome shotgun (WGS) entry which is preliminary data.</text>
</comment>
<proteinExistence type="predicted"/>
<accession>A0AC61R5Z5</accession>
<evidence type="ECO:0000313" key="2">
    <source>
        <dbReference type="Proteomes" id="UP000308836"/>
    </source>
</evidence>
<dbReference type="Proteomes" id="UP000308836">
    <property type="component" value="Unassembled WGS sequence"/>
</dbReference>
<organism evidence="1 2">
    <name type="scientific">Dubosiella muris</name>
    <dbReference type="NCBI Taxonomy" id="3038133"/>
    <lineage>
        <taxon>Bacteria</taxon>
        <taxon>Bacillati</taxon>
        <taxon>Bacillota</taxon>
        <taxon>Erysipelotrichia</taxon>
        <taxon>Erysipelotrichales</taxon>
        <taxon>Erysipelotrichaceae</taxon>
        <taxon>Dubosiella</taxon>
    </lineage>
</organism>
<keyword evidence="2" id="KW-1185">Reference proteome</keyword>
<protein>
    <submittedName>
        <fullName evidence="1">Uncharacterized protein</fullName>
    </submittedName>
</protein>
<name>A0AC61R5Z5_9FIRM</name>
<dbReference type="EMBL" id="SRYG01000018">
    <property type="protein sequence ID" value="TGY65411.1"/>
    <property type="molecule type" value="Genomic_DNA"/>
</dbReference>
<gene>
    <name evidence="1" type="ORF">E5336_08970</name>
</gene>
<sequence length="99" mass="11785">MKKILFDCESVKDPYEFLREALEIEPMDKAQLKRRILGFRTPAIVEVEHRFEGVKRWSEFINFLEEVSQKNRFLYIVWGPKKVENLIAEEQMGQVLKPG</sequence>